<evidence type="ECO:0000313" key="7">
    <source>
        <dbReference type="EMBL" id="MCY0966339.1"/>
    </source>
</evidence>
<gene>
    <name evidence="7" type="ORF">OUO13_14175</name>
</gene>
<dbReference type="EMBL" id="JAPNOA010000039">
    <property type="protein sequence ID" value="MCY0966339.1"/>
    <property type="molecule type" value="Genomic_DNA"/>
</dbReference>
<dbReference type="Gene3D" id="3.40.50.2300">
    <property type="match status" value="2"/>
</dbReference>
<dbReference type="PANTHER" id="PTHR30483">
    <property type="entry name" value="LEUCINE-SPECIFIC-BINDING PROTEIN"/>
    <property type="match status" value="1"/>
</dbReference>
<dbReference type="PRINTS" id="PR00337">
    <property type="entry name" value="LEUILEVALBP"/>
</dbReference>
<dbReference type="RefSeq" id="WP_283174547.1">
    <property type="nucleotide sequence ID" value="NZ_JAPNOA010000039.1"/>
</dbReference>
<dbReference type="Proteomes" id="UP001150830">
    <property type="component" value="Unassembled WGS sequence"/>
</dbReference>
<keyword evidence="3 5" id="KW-0732">Signal</keyword>
<comment type="similarity">
    <text evidence="1">Belongs to the leucine-binding protein family.</text>
</comment>
<dbReference type="InterPro" id="IPR000709">
    <property type="entry name" value="Leu_Ile_Val-bd"/>
</dbReference>
<protein>
    <submittedName>
        <fullName evidence="7">ABC transporter substrate-binding protein</fullName>
    </submittedName>
</protein>
<sequence length="425" mass="46349">MMDNSRRKFLKNTLLASSAVMAASASPWVRAGRDNTFKIGFVSPQTGPLAAFAEPDMFIMEQVRKLTANGIMSGGQKYAVEIIYKDSQSNPNQAGKVTSELILRDGVDLVIASATPATTNPVADQCEANGVPCITNDTPWQAHFFGRKGDPKVGFDWTYHFFWGLEDVIGSYTNLWQKLPTNKSIGTLWPNDEDGNAWGNTELGFPSALNKSGFSFIDRGRFQTPVNDFSSFISEFRKQEVEIVTGVITPPDFANFWNQAGQQGFQPKIVTVAKATEFPQAVAAFGPRAEGLTVEMWWSPAHPFNSSISQQSAAELAAAYSAATSRAWSMPLGLKHSLFEVALDVLQRAGSKDPEAIRDAIKATNLNTVVGPVNFANGPVPNIGKTPLVTGQWQRKGDKLDLVIVENSQAPMIPLQAELLPIKYS</sequence>
<dbReference type="CDD" id="cd06337">
    <property type="entry name" value="PBP1_ABC_ligand_binding-like"/>
    <property type="match status" value="1"/>
</dbReference>
<evidence type="ECO:0000259" key="6">
    <source>
        <dbReference type="Pfam" id="PF13458"/>
    </source>
</evidence>
<evidence type="ECO:0000313" key="8">
    <source>
        <dbReference type="Proteomes" id="UP001150830"/>
    </source>
</evidence>
<dbReference type="PANTHER" id="PTHR30483:SF6">
    <property type="entry name" value="PERIPLASMIC BINDING PROTEIN OF ABC TRANSPORTER FOR NATURAL AMINO ACIDS"/>
    <property type="match status" value="1"/>
</dbReference>
<keyword evidence="2" id="KW-0813">Transport</keyword>
<dbReference type="PROSITE" id="PS51318">
    <property type="entry name" value="TAT"/>
    <property type="match status" value="1"/>
</dbReference>
<name>A0A9X3ITX1_9GAMM</name>
<evidence type="ECO:0000256" key="2">
    <source>
        <dbReference type="ARBA" id="ARBA00022448"/>
    </source>
</evidence>
<comment type="caution">
    <text evidence="7">The sequence shown here is derived from an EMBL/GenBank/DDBJ whole genome shotgun (WGS) entry which is preliminary data.</text>
</comment>
<dbReference type="InterPro" id="IPR051010">
    <property type="entry name" value="BCAA_transport"/>
</dbReference>
<evidence type="ECO:0000256" key="1">
    <source>
        <dbReference type="ARBA" id="ARBA00010062"/>
    </source>
</evidence>
<dbReference type="Pfam" id="PF13458">
    <property type="entry name" value="Peripla_BP_6"/>
    <property type="match status" value="1"/>
</dbReference>
<dbReference type="GO" id="GO:0006865">
    <property type="term" value="P:amino acid transport"/>
    <property type="evidence" value="ECO:0007669"/>
    <property type="project" value="UniProtKB-KW"/>
</dbReference>
<keyword evidence="8" id="KW-1185">Reference proteome</keyword>
<proteinExistence type="inferred from homology"/>
<evidence type="ECO:0000256" key="4">
    <source>
        <dbReference type="ARBA" id="ARBA00022970"/>
    </source>
</evidence>
<evidence type="ECO:0000256" key="5">
    <source>
        <dbReference type="SAM" id="SignalP"/>
    </source>
</evidence>
<dbReference type="SUPFAM" id="SSF53822">
    <property type="entry name" value="Periplasmic binding protein-like I"/>
    <property type="match status" value="1"/>
</dbReference>
<reference evidence="7" key="1">
    <citation type="submission" date="2022-11" db="EMBL/GenBank/DDBJ databases">
        <title>Parathalassolutuus dongxingensis gen. nov., sp. nov., a novel member of family Oceanospirillaceae isolated from a coastal shrimp pond in Guangxi, China.</title>
        <authorList>
            <person name="Chen H."/>
        </authorList>
    </citation>
    <scope>NUCLEOTIDE SEQUENCE</scope>
    <source>
        <strain evidence="7">G-43</strain>
    </source>
</reference>
<dbReference type="InterPro" id="IPR006311">
    <property type="entry name" value="TAT_signal"/>
</dbReference>
<dbReference type="InterPro" id="IPR028082">
    <property type="entry name" value="Peripla_BP_I"/>
</dbReference>
<feature type="signal peptide" evidence="5">
    <location>
        <begin position="1"/>
        <end position="22"/>
    </location>
</feature>
<accession>A0A9X3ITX1</accession>
<feature type="chain" id="PRO_5040939827" evidence="5">
    <location>
        <begin position="23"/>
        <end position="425"/>
    </location>
</feature>
<evidence type="ECO:0000256" key="3">
    <source>
        <dbReference type="ARBA" id="ARBA00022729"/>
    </source>
</evidence>
<organism evidence="7 8">
    <name type="scientific">Parathalassolituus penaei</name>
    <dbReference type="NCBI Taxonomy" id="2997323"/>
    <lineage>
        <taxon>Bacteria</taxon>
        <taxon>Pseudomonadati</taxon>
        <taxon>Pseudomonadota</taxon>
        <taxon>Gammaproteobacteria</taxon>
        <taxon>Oceanospirillales</taxon>
        <taxon>Oceanospirillaceae</taxon>
        <taxon>Parathalassolituus</taxon>
    </lineage>
</organism>
<keyword evidence="4" id="KW-0029">Amino-acid transport</keyword>
<dbReference type="InterPro" id="IPR028081">
    <property type="entry name" value="Leu-bd"/>
</dbReference>
<feature type="domain" description="Leucine-binding protein" evidence="6">
    <location>
        <begin position="37"/>
        <end position="376"/>
    </location>
</feature>
<dbReference type="AlphaFoldDB" id="A0A9X3ITX1"/>